<reference evidence="1" key="1">
    <citation type="journal article" date="2019" name="MBio">
        <title>Virus Genomes from Deep Sea Sediments Expand the Ocean Megavirome and Support Independent Origins of Viral Gigantism.</title>
        <authorList>
            <person name="Backstrom D."/>
            <person name="Yutin N."/>
            <person name="Jorgensen S.L."/>
            <person name="Dharamshi J."/>
            <person name="Homa F."/>
            <person name="Zaremba-Niedwiedzka K."/>
            <person name="Spang A."/>
            <person name="Wolf Y.I."/>
            <person name="Koonin E.V."/>
            <person name="Ettema T.J."/>
        </authorList>
    </citation>
    <scope>NUCLEOTIDE SEQUENCE</scope>
</reference>
<accession>A0A481Z3J3</accession>
<sequence>MAKSVIDVTYGSPNFPDGWTSALKVNQFRYIKYHCGFGSNPNYILKLNKKETISPLTHVPDNLTDDAYQVYVKRGNYVKTEVRLVKFGLADSAVDLKTAQIVPIYIETHKSPEKLKMFKIVKTITELVAQNKFKEALVYMKGFPVTPDILHFTRKCLNLMDRRVEVTEVTLDTKFGLRSWYHYDGLSQAEFELSAAHYYLGTDDGKLAYKIQDALISDRLLPKYLKNSYLRNICSFYRPQMTSYPGRPETVVKTYMQLTHPHNHHVMNISIIPYDGLSGPDWLHHPEVTVLGLVRTVNYLIKNGGYVSMHEDKKIRTITYLCWFDRELQLLKQLQVRLAVDYPKCRYMAIENFEDMRLFRYLDGDIGFVATGIDTHDLKSHQMVMGTFNSWAEINSVTLLHYADWRFQKNWLPFLANDQLLLVYKYAPFTLIKPDTLTGDCELVLETSSKLDLASLRGSAAPVNCAGWFEDTEYSEAHWIMTVHSSVRREDGRTAYINKFLLLTEDFHVYRISRYYKLTGENVEYSMGCLILDNKLAISYSQDDRLGCLAMLTRKQVLSCFQ</sequence>
<gene>
    <name evidence="1" type="ORF">LCPAC103_00880</name>
</gene>
<evidence type="ECO:0000313" key="1">
    <source>
        <dbReference type="EMBL" id="QBK90407.1"/>
    </source>
</evidence>
<organism evidence="1">
    <name type="scientific">Pithovirus LCPAC103</name>
    <dbReference type="NCBI Taxonomy" id="2506588"/>
    <lineage>
        <taxon>Viruses</taxon>
        <taxon>Pithoviruses</taxon>
    </lineage>
</organism>
<dbReference type="EMBL" id="MK500482">
    <property type="protein sequence ID" value="QBK90407.1"/>
    <property type="molecule type" value="Genomic_DNA"/>
</dbReference>
<protein>
    <submittedName>
        <fullName evidence="1">Uncharacterized protein</fullName>
    </submittedName>
</protein>
<name>A0A481Z3J3_9VIRU</name>
<proteinExistence type="predicted"/>